<sequence length="133" mass="14942">MLQSSSNRLNEKALDLAAARHQAILSNIANADTPGYKSKYVSFEEELRKATGDTKELEGIRSHKLHFPIPGREDSSLIQTKTTGPFVFNNNENSVDVDSEMSLLAKNQLYYSFYADRVSGHYKKMNGILKNLT</sequence>
<dbReference type="Proteomes" id="UP000490800">
    <property type="component" value="Unassembled WGS sequence"/>
</dbReference>
<dbReference type="PANTHER" id="PTHR30435:SF12">
    <property type="entry name" value="FLAGELLAR BASAL BODY ROD PROTEIN FLGB"/>
    <property type="match status" value="1"/>
</dbReference>
<evidence type="ECO:0000313" key="8">
    <source>
        <dbReference type="EMBL" id="MVO98138.1"/>
    </source>
</evidence>
<evidence type="ECO:0000256" key="4">
    <source>
        <dbReference type="ARBA" id="ARBA00023143"/>
    </source>
</evidence>
<evidence type="ECO:0000256" key="5">
    <source>
        <dbReference type="ARBA" id="ARBA00024934"/>
    </source>
</evidence>
<comment type="subunit">
    <text evidence="6">The basal body constitutes a major portion of the flagellar organelle and consists of a number of rings mounted on a central rod.</text>
</comment>
<dbReference type="PANTHER" id="PTHR30435">
    <property type="entry name" value="FLAGELLAR PROTEIN"/>
    <property type="match status" value="1"/>
</dbReference>
<name>A0A7X3FEA8_9BACL</name>
<dbReference type="EMBL" id="RHLK01000001">
    <property type="protein sequence ID" value="MVO98138.1"/>
    <property type="molecule type" value="Genomic_DNA"/>
</dbReference>
<proteinExistence type="inferred from homology"/>
<evidence type="ECO:0000256" key="2">
    <source>
        <dbReference type="ARBA" id="ARBA00009677"/>
    </source>
</evidence>
<dbReference type="InterPro" id="IPR006300">
    <property type="entry name" value="FlgB"/>
</dbReference>
<evidence type="ECO:0000313" key="9">
    <source>
        <dbReference type="Proteomes" id="UP000490800"/>
    </source>
</evidence>
<keyword evidence="8" id="KW-0969">Cilium</keyword>
<reference evidence="8 9" key="1">
    <citation type="journal article" date="2019" name="Microorganisms">
        <title>Paenibacillus lutrae sp. nov., A Chitinolytic Species Isolated from A River Otter in Castril Natural Park, Granada, Spain.</title>
        <authorList>
            <person name="Rodriguez M."/>
            <person name="Reina J.C."/>
            <person name="Bejar V."/>
            <person name="Llamas I."/>
        </authorList>
    </citation>
    <scope>NUCLEOTIDE SEQUENCE [LARGE SCALE GENOMIC DNA]</scope>
    <source>
        <strain evidence="8 9">N10</strain>
    </source>
</reference>
<dbReference type="OrthoDB" id="9792068at2"/>
<gene>
    <name evidence="8" type="primary">flgB</name>
    <name evidence="8" type="ORF">EDM21_01020</name>
</gene>
<dbReference type="NCBIfam" id="TIGR01396">
    <property type="entry name" value="FlgB"/>
    <property type="match status" value="1"/>
</dbReference>
<comment type="similarity">
    <text evidence="2 6">Belongs to the flagella basal body rod proteins family.</text>
</comment>
<evidence type="ECO:0000256" key="1">
    <source>
        <dbReference type="ARBA" id="ARBA00004117"/>
    </source>
</evidence>
<keyword evidence="4 6" id="KW-0975">Bacterial flagellum</keyword>
<comment type="caution">
    <text evidence="8">The sequence shown here is derived from an EMBL/GenBank/DDBJ whole genome shotgun (WGS) entry which is preliminary data.</text>
</comment>
<dbReference type="AlphaFoldDB" id="A0A7X3FEA8"/>
<keyword evidence="8" id="KW-0282">Flagellum</keyword>
<evidence type="ECO:0000256" key="3">
    <source>
        <dbReference type="ARBA" id="ARBA00014376"/>
    </source>
</evidence>
<dbReference type="GO" id="GO:0071978">
    <property type="term" value="P:bacterial-type flagellum-dependent swarming motility"/>
    <property type="evidence" value="ECO:0007669"/>
    <property type="project" value="TreeGrafter"/>
</dbReference>
<dbReference type="RefSeq" id="WP_157332046.1">
    <property type="nucleotide sequence ID" value="NZ_RHLK01000001.1"/>
</dbReference>
<comment type="function">
    <text evidence="5 6">Structural component of flagellum, the bacterial motility apparatus. Part of the rod structure of flagellar basal body.</text>
</comment>
<comment type="subcellular location">
    <subcellularLocation>
        <location evidence="1 6">Bacterial flagellum basal body</location>
    </subcellularLocation>
</comment>
<dbReference type="Pfam" id="PF00460">
    <property type="entry name" value="Flg_bb_rod"/>
    <property type="match status" value="1"/>
</dbReference>
<keyword evidence="9" id="KW-1185">Reference proteome</keyword>
<accession>A0A7X3FEA8</accession>
<dbReference type="InterPro" id="IPR001444">
    <property type="entry name" value="Flag_bb_rod_N"/>
</dbReference>
<dbReference type="GO" id="GO:0030694">
    <property type="term" value="C:bacterial-type flagellum basal body, rod"/>
    <property type="evidence" value="ECO:0007669"/>
    <property type="project" value="InterPro"/>
</dbReference>
<organism evidence="8 9">
    <name type="scientific">Paenibacillus lutrae</name>
    <dbReference type="NCBI Taxonomy" id="2078573"/>
    <lineage>
        <taxon>Bacteria</taxon>
        <taxon>Bacillati</taxon>
        <taxon>Bacillota</taxon>
        <taxon>Bacilli</taxon>
        <taxon>Bacillales</taxon>
        <taxon>Paenibacillaceae</taxon>
        <taxon>Paenibacillus</taxon>
    </lineage>
</organism>
<dbReference type="PIRSF" id="PIRSF002889">
    <property type="entry name" value="Rod_FlgB"/>
    <property type="match status" value="1"/>
</dbReference>
<protein>
    <recommendedName>
        <fullName evidence="3 6">Flagellar basal body rod protein FlgB</fullName>
    </recommendedName>
</protein>
<keyword evidence="8" id="KW-0966">Cell projection</keyword>
<evidence type="ECO:0000256" key="6">
    <source>
        <dbReference type="PIRNR" id="PIRNR002889"/>
    </source>
</evidence>
<evidence type="ECO:0000259" key="7">
    <source>
        <dbReference type="Pfam" id="PF00460"/>
    </source>
</evidence>
<feature type="domain" description="Flagellar basal body rod protein N-terminal" evidence="7">
    <location>
        <begin position="14"/>
        <end position="37"/>
    </location>
</feature>